<dbReference type="Gene3D" id="2.60.120.10">
    <property type="entry name" value="Jelly Rolls"/>
    <property type="match status" value="1"/>
</dbReference>
<dbReference type="GO" id="GO:0005634">
    <property type="term" value="C:nucleus"/>
    <property type="evidence" value="ECO:0007669"/>
    <property type="project" value="UniProtKB-SubCell"/>
</dbReference>
<protein>
    <recommendedName>
        <fullName evidence="8">JmjC domain-containing protein</fullName>
    </recommendedName>
</protein>
<dbReference type="SMART" id="SM00558">
    <property type="entry name" value="JmjC"/>
    <property type="match status" value="1"/>
</dbReference>
<keyword evidence="7" id="KW-1133">Transmembrane helix</keyword>
<evidence type="ECO:0000259" key="8">
    <source>
        <dbReference type="PROSITE" id="PS51184"/>
    </source>
</evidence>
<dbReference type="EMBL" id="HBFQ01050884">
    <property type="protein sequence ID" value="CAD8861905.1"/>
    <property type="molecule type" value="Transcribed_RNA"/>
</dbReference>
<keyword evidence="6" id="KW-0539">Nucleus</keyword>
<evidence type="ECO:0000256" key="5">
    <source>
        <dbReference type="ARBA" id="ARBA00023004"/>
    </source>
</evidence>
<sequence>MRLVMSWELPFVSSLELGFLAVLLMITFASMLLCLRQPRFRQALVTPCIVAALWSFTSSRCGVCPAGRPGTFPESWPWIEVPSHADNWTTVPRLAWDVSSVVSWNEIYAQQLPVILDGAVAASVRTGKWTPEQLAERFRTREDAEELWDLDLGNPEQEGANQVQCTLPDLLDRLQDENWHGRLLEQKPYLRETHIDALFEEPEVRSAIERLMPGRCQSFDLPGGADKSMASVMAHWWIGPGGVRSGLHYDPNSINVLHTLHGTKSVWLFPPSETWRLYPTYRWDMGGVDSAVDPFKPSEAYPLYAEARRISARVHPGDALVIPSGWWHYVQVDETSVGFSARIVPTCELISFWDVFLTGTLKHLGLFELFGVPSIDDASILTREVVNACRPPSS</sequence>
<dbReference type="PROSITE" id="PS51184">
    <property type="entry name" value="JMJC"/>
    <property type="match status" value="1"/>
</dbReference>
<evidence type="ECO:0000256" key="6">
    <source>
        <dbReference type="ARBA" id="ARBA00023242"/>
    </source>
</evidence>
<comment type="cofactor">
    <cofactor evidence="1">
        <name>Fe(2+)</name>
        <dbReference type="ChEBI" id="CHEBI:29033"/>
    </cofactor>
</comment>
<keyword evidence="4" id="KW-0560">Oxidoreductase</keyword>
<dbReference type="GO" id="GO:0046872">
    <property type="term" value="F:metal ion binding"/>
    <property type="evidence" value="ECO:0007669"/>
    <property type="project" value="UniProtKB-KW"/>
</dbReference>
<reference evidence="9" key="1">
    <citation type="submission" date="2021-01" db="EMBL/GenBank/DDBJ databases">
        <authorList>
            <person name="Corre E."/>
            <person name="Pelletier E."/>
            <person name="Niang G."/>
            <person name="Scheremetjew M."/>
            <person name="Finn R."/>
            <person name="Kale V."/>
            <person name="Holt S."/>
            <person name="Cochrane G."/>
            <person name="Meng A."/>
            <person name="Brown T."/>
            <person name="Cohen L."/>
        </authorList>
    </citation>
    <scope>NUCLEOTIDE SEQUENCE</scope>
</reference>
<keyword evidence="7" id="KW-0812">Transmembrane</keyword>
<dbReference type="PANTHER" id="PTHR12461:SF106">
    <property type="entry name" value="BIFUNCTIONAL PEPTIDASE AND ARGINYL-HYDROXYLASE JMJD5"/>
    <property type="match status" value="1"/>
</dbReference>
<gene>
    <name evidence="9" type="ORF">NSCI0253_LOCUS36260</name>
</gene>
<proteinExistence type="predicted"/>
<feature type="transmembrane region" description="Helical" evidence="7">
    <location>
        <begin position="12"/>
        <end position="35"/>
    </location>
</feature>
<keyword evidence="7" id="KW-0472">Membrane</keyword>
<dbReference type="InterPro" id="IPR041667">
    <property type="entry name" value="Cupin_8"/>
</dbReference>
<evidence type="ECO:0000256" key="1">
    <source>
        <dbReference type="ARBA" id="ARBA00001954"/>
    </source>
</evidence>
<evidence type="ECO:0000256" key="4">
    <source>
        <dbReference type="ARBA" id="ARBA00023002"/>
    </source>
</evidence>
<name>A0A7S1ARC7_NOCSC</name>
<dbReference type="GO" id="GO:0016491">
    <property type="term" value="F:oxidoreductase activity"/>
    <property type="evidence" value="ECO:0007669"/>
    <property type="project" value="UniProtKB-KW"/>
</dbReference>
<evidence type="ECO:0000256" key="3">
    <source>
        <dbReference type="ARBA" id="ARBA00022723"/>
    </source>
</evidence>
<evidence type="ECO:0000313" key="9">
    <source>
        <dbReference type="EMBL" id="CAD8861905.1"/>
    </source>
</evidence>
<organism evidence="9">
    <name type="scientific">Noctiluca scintillans</name>
    <name type="common">Sea sparkle</name>
    <name type="synonym">Red tide dinoflagellate</name>
    <dbReference type="NCBI Taxonomy" id="2966"/>
    <lineage>
        <taxon>Eukaryota</taxon>
        <taxon>Sar</taxon>
        <taxon>Alveolata</taxon>
        <taxon>Dinophyceae</taxon>
        <taxon>Noctilucales</taxon>
        <taxon>Noctilucaceae</taxon>
        <taxon>Noctiluca</taxon>
    </lineage>
</organism>
<dbReference type="PANTHER" id="PTHR12461">
    <property type="entry name" value="HYPOXIA-INDUCIBLE FACTOR 1 ALPHA INHIBITOR-RELATED"/>
    <property type="match status" value="1"/>
</dbReference>
<dbReference type="Pfam" id="PF13621">
    <property type="entry name" value="Cupin_8"/>
    <property type="match status" value="1"/>
</dbReference>
<keyword evidence="3" id="KW-0479">Metal-binding</keyword>
<dbReference type="SUPFAM" id="SSF51197">
    <property type="entry name" value="Clavaminate synthase-like"/>
    <property type="match status" value="1"/>
</dbReference>
<dbReference type="AlphaFoldDB" id="A0A7S1ARC7"/>
<evidence type="ECO:0000256" key="7">
    <source>
        <dbReference type="SAM" id="Phobius"/>
    </source>
</evidence>
<accession>A0A7S1ARC7</accession>
<dbReference type="InterPro" id="IPR014710">
    <property type="entry name" value="RmlC-like_jellyroll"/>
</dbReference>
<evidence type="ECO:0000256" key="2">
    <source>
        <dbReference type="ARBA" id="ARBA00004123"/>
    </source>
</evidence>
<feature type="domain" description="JmjC" evidence="8">
    <location>
        <begin position="190"/>
        <end position="360"/>
    </location>
</feature>
<dbReference type="InterPro" id="IPR003347">
    <property type="entry name" value="JmjC_dom"/>
</dbReference>
<comment type="subcellular location">
    <subcellularLocation>
        <location evidence="2">Nucleus</location>
    </subcellularLocation>
</comment>
<keyword evidence="5" id="KW-0408">Iron</keyword>